<dbReference type="AlphaFoldDB" id="A0A5K7X4W8"/>
<protein>
    <submittedName>
        <fullName evidence="1">Uncharacterized protein</fullName>
    </submittedName>
</protein>
<accession>A0A5K7X4W8</accession>
<keyword evidence="2" id="KW-1185">Reference proteome</keyword>
<proteinExistence type="predicted"/>
<organism evidence="1 2">
    <name type="scientific">Lacipirellula parvula</name>
    <dbReference type="NCBI Taxonomy" id="2650471"/>
    <lineage>
        <taxon>Bacteria</taxon>
        <taxon>Pseudomonadati</taxon>
        <taxon>Planctomycetota</taxon>
        <taxon>Planctomycetia</taxon>
        <taxon>Pirellulales</taxon>
        <taxon>Lacipirellulaceae</taxon>
        <taxon>Lacipirellula</taxon>
    </lineage>
</organism>
<evidence type="ECO:0000313" key="1">
    <source>
        <dbReference type="EMBL" id="BBO31590.1"/>
    </source>
</evidence>
<gene>
    <name evidence="1" type="ORF">PLANPX_1202</name>
</gene>
<reference evidence="2" key="1">
    <citation type="submission" date="2019-10" db="EMBL/GenBank/DDBJ databases">
        <title>Lacipirellula parvula gen. nov., sp. nov., representing a lineage of planctomycetes widespread in freshwater anoxic habitats, and description of the family Lacipirellulaceae.</title>
        <authorList>
            <person name="Dedysh S.N."/>
            <person name="Kulichevskaya I.S."/>
            <person name="Beletsky A.V."/>
            <person name="Rakitin A.L."/>
            <person name="Mardanov A.V."/>
            <person name="Ivanova A.A."/>
            <person name="Saltykova V.X."/>
            <person name="Rijpstra W.I.C."/>
            <person name="Sinninghe Damste J.S."/>
            <person name="Ravin N.V."/>
        </authorList>
    </citation>
    <scope>NUCLEOTIDE SEQUENCE [LARGE SCALE GENOMIC DNA]</scope>
    <source>
        <strain evidence="2">PX69</strain>
    </source>
</reference>
<dbReference type="Proteomes" id="UP000326837">
    <property type="component" value="Chromosome"/>
</dbReference>
<evidence type="ECO:0000313" key="2">
    <source>
        <dbReference type="Proteomes" id="UP000326837"/>
    </source>
</evidence>
<sequence>MTKGQIRTRLRIQVDPAKIVRLPQDRTPGIAALYDNFPPRQIFLAGRNIVCASAEDLKLLKEAQALEIDPATVLQHSIGRLHLIKEACQRYSLGKYQRLASQAIDRASV</sequence>
<dbReference type="KEGG" id="lpav:PLANPX_1202"/>
<dbReference type="EMBL" id="AP021861">
    <property type="protein sequence ID" value="BBO31590.1"/>
    <property type="molecule type" value="Genomic_DNA"/>
</dbReference>
<name>A0A5K7X4W8_9BACT</name>